<dbReference type="GO" id="GO:0005829">
    <property type="term" value="C:cytosol"/>
    <property type="evidence" value="ECO:0007669"/>
    <property type="project" value="TreeGrafter"/>
</dbReference>
<dbReference type="EMBL" id="FORA01000001">
    <property type="protein sequence ID" value="SFI28936.1"/>
    <property type="molecule type" value="Genomic_DNA"/>
</dbReference>
<dbReference type="GO" id="GO:0003677">
    <property type="term" value="F:DNA binding"/>
    <property type="evidence" value="ECO:0007669"/>
    <property type="project" value="UniProtKB-KW"/>
</dbReference>
<dbReference type="Pfam" id="PF00027">
    <property type="entry name" value="cNMP_binding"/>
    <property type="match status" value="1"/>
</dbReference>
<dbReference type="STRING" id="390807.SAMN04488095_0399"/>
<evidence type="ECO:0000256" key="3">
    <source>
        <dbReference type="ARBA" id="ARBA00023163"/>
    </source>
</evidence>
<dbReference type="PANTHER" id="PTHR24567">
    <property type="entry name" value="CRP FAMILY TRANSCRIPTIONAL REGULATORY PROTEIN"/>
    <property type="match status" value="1"/>
</dbReference>
<dbReference type="PROSITE" id="PS51063">
    <property type="entry name" value="HTH_CRP_2"/>
    <property type="match status" value="1"/>
</dbReference>
<feature type="domain" description="HTH crp-type" evidence="4">
    <location>
        <begin position="135"/>
        <end position="209"/>
    </location>
</feature>
<reference evidence="5 6" key="1">
    <citation type="submission" date="2016-10" db="EMBL/GenBank/DDBJ databases">
        <authorList>
            <person name="de Groot N.N."/>
        </authorList>
    </citation>
    <scope>NUCLEOTIDE SEQUENCE [LARGE SCALE GENOMIC DNA]</scope>
    <source>
        <strain evidence="5 6">DSM 19073</strain>
    </source>
</reference>
<organism evidence="5 6">
    <name type="scientific">Jannaschia pohangensis</name>
    <dbReference type="NCBI Taxonomy" id="390807"/>
    <lineage>
        <taxon>Bacteria</taxon>
        <taxon>Pseudomonadati</taxon>
        <taxon>Pseudomonadota</taxon>
        <taxon>Alphaproteobacteria</taxon>
        <taxon>Rhodobacterales</taxon>
        <taxon>Roseobacteraceae</taxon>
        <taxon>Jannaschia</taxon>
    </lineage>
</organism>
<dbReference type="SUPFAM" id="SSF51206">
    <property type="entry name" value="cAMP-binding domain-like"/>
    <property type="match status" value="1"/>
</dbReference>
<dbReference type="PANTHER" id="PTHR24567:SF75">
    <property type="entry name" value="FUMARATE AND NITRATE REDUCTION REGULATORY PROTEIN"/>
    <property type="match status" value="1"/>
</dbReference>
<dbReference type="RefSeq" id="WP_092776597.1">
    <property type="nucleotide sequence ID" value="NZ_FORA01000001.1"/>
</dbReference>
<dbReference type="InterPro" id="IPR014710">
    <property type="entry name" value="RmlC-like_jellyroll"/>
</dbReference>
<dbReference type="OrthoDB" id="667966at2"/>
<dbReference type="InterPro" id="IPR050397">
    <property type="entry name" value="Env_Response_Regulators"/>
</dbReference>
<dbReference type="PRINTS" id="PR00034">
    <property type="entry name" value="HTHCRP"/>
</dbReference>
<keyword evidence="2" id="KW-0238">DNA-binding</keyword>
<dbReference type="Pfam" id="PF13545">
    <property type="entry name" value="HTH_Crp_2"/>
    <property type="match status" value="1"/>
</dbReference>
<evidence type="ECO:0000313" key="6">
    <source>
        <dbReference type="Proteomes" id="UP000199110"/>
    </source>
</evidence>
<keyword evidence="3" id="KW-0804">Transcription</keyword>
<evidence type="ECO:0000256" key="2">
    <source>
        <dbReference type="ARBA" id="ARBA00023125"/>
    </source>
</evidence>
<keyword evidence="1" id="KW-0805">Transcription regulation</keyword>
<dbReference type="CDD" id="cd00038">
    <property type="entry name" value="CAP_ED"/>
    <property type="match status" value="1"/>
</dbReference>
<dbReference type="AlphaFoldDB" id="A0A1I3GZY7"/>
<evidence type="ECO:0000313" key="5">
    <source>
        <dbReference type="EMBL" id="SFI28936.1"/>
    </source>
</evidence>
<evidence type="ECO:0000259" key="4">
    <source>
        <dbReference type="PROSITE" id="PS51063"/>
    </source>
</evidence>
<dbReference type="Proteomes" id="UP000199110">
    <property type="component" value="Unassembled WGS sequence"/>
</dbReference>
<dbReference type="InterPro" id="IPR036388">
    <property type="entry name" value="WH-like_DNA-bd_sf"/>
</dbReference>
<dbReference type="InterPro" id="IPR000595">
    <property type="entry name" value="cNMP-bd_dom"/>
</dbReference>
<dbReference type="GO" id="GO:0003700">
    <property type="term" value="F:DNA-binding transcription factor activity"/>
    <property type="evidence" value="ECO:0007669"/>
    <property type="project" value="TreeGrafter"/>
</dbReference>
<dbReference type="Gene3D" id="1.10.10.10">
    <property type="entry name" value="Winged helix-like DNA-binding domain superfamily/Winged helix DNA-binding domain"/>
    <property type="match status" value="1"/>
</dbReference>
<protein>
    <submittedName>
        <fullName evidence="5">CRP/FNR family transcriptional regulator, anaerobic regulatory protein</fullName>
    </submittedName>
</protein>
<evidence type="ECO:0000256" key="1">
    <source>
        <dbReference type="ARBA" id="ARBA00023015"/>
    </source>
</evidence>
<dbReference type="InterPro" id="IPR018490">
    <property type="entry name" value="cNMP-bd_dom_sf"/>
</dbReference>
<proteinExistence type="predicted"/>
<dbReference type="CDD" id="cd00092">
    <property type="entry name" value="HTH_CRP"/>
    <property type="match status" value="1"/>
</dbReference>
<dbReference type="InterPro" id="IPR036390">
    <property type="entry name" value="WH_DNA-bd_sf"/>
</dbReference>
<dbReference type="SMART" id="SM00419">
    <property type="entry name" value="HTH_CRP"/>
    <property type="match status" value="1"/>
</dbReference>
<dbReference type="SUPFAM" id="SSF46785">
    <property type="entry name" value="Winged helix' DNA-binding domain"/>
    <property type="match status" value="1"/>
</dbReference>
<sequence length="218" mass="23918">MSAYQKFNQEPAVHIRRPRLHPVRTLDAGDVLFHETDPATCLFEVKSGVLRLTRLLENGRRHVIGFAHAGDIVGFSSDHGHTADCTALSETTVLVHRRGEGDSRDANAEQGCDIEAAAMRQIETLQDHLLLMARPGACGKLASFLLAQVDHQAGTRADLSVLQLEMPRSDIADYLCMTPETVSRALTKMRRGGLIRLETAQRIAILDREGLAEMAGAE</sequence>
<dbReference type="InterPro" id="IPR012318">
    <property type="entry name" value="HTH_CRP"/>
</dbReference>
<accession>A0A1I3GZY7</accession>
<dbReference type="Gene3D" id="2.60.120.10">
    <property type="entry name" value="Jelly Rolls"/>
    <property type="match status" value="1"/>
</dbReference>
<gene>
    <name evidence="5" type="ORF">SAMN04488095_0399</name>
</gene>
<name>A0A1I3GZY7_9RHOB</name>
<keyword evidence="6" id="KW-1185">Reference proteome</keyword>